<organism evidence="2 3">
    <name type="scientific">Geomonas anaerohicana</name>
    <dbReference type="NCBI Taxonomy" id="2798583"/>
    <lineage>
        <taxon>Bacteria</taxon>
        <taxon>Pseudomonadati</taxon>
        <taxon>Thermodesulfobacteriota</taxon>
        <taxon>Desulfuromonadia</taxon>
        <taxon>Geobacterales</taxon>
        <taxon>Geobacteraceae</taxon>
        <taxon>Geomonas</taxon>
    </lineage>
</organism>
<dbReference type="Pfam" id="PF15919">
    <property type="entry name" value="HicB_lk_antitox"/>
    <property type="match status" value="1"/>
</dbReference>
<comment type="caution">
    <text evidence="2">The sequence shown here is derived from an EMBL/GenBank/DDBJ whole genome shotgun (WGS) entry which is preliminary data.</text>
</comment>
<dbReference type="InterPro" id="IPR031807">
    <property type="entry name" value="HicB-like"/>
</dbReference>
<name>A0ABS0YB99_9BACT</name>
<evidence type="ECO:0000259" key="1">
    <source>
        <dbReference type="Pfam" id="PF15919"/>
    </source>
</evidence>
<sequence>MRHSPGEWRIETLTPPHAFESYMHEISPLSPEDGGGFLITFPDLPGCMSDGATVEEAIANGRDAFSAWVAAAIDMGKPVPKPTARPMELVEASGKFVARLPKTLHARLVAMARQEGVSLNTLVLTLISESVGQKRAQ</sequence>
<dbReference type="InterPro" id="IPR008651">
    <property type="entry name" value="Uncharacterised_HicB"/>
</dbReference>
<protein>
    <submittedName>
        <fullName evidence="2">Type II toxin-antitoxin system HicB family antitoxin</fullName>
    </submittedName>
</protein>
<proteinExistence type="predicted"/>
<dbReference type="Gene3D" id="3.30.160.250">
    <property type="match status" value="1"/>
</dbReference>
<dbReference type="InterPro" id="IPR010985">
    <property type="entry name" value="Ribbon_hlx_hlx"/>
</dbReference>
<keyword evidence="3" id="KW-1185">Reference proteome</keyword>
<feature type="domain" description="HicB-like antitoxin of toxin-antitoxin system" evidence="1">
    <location>
        <begin position="32"/>
        <end position="84"/>
    </location>
</feature>
<evidence type="ECO:0000313" key="2">
    <source>
        <dbReference type="EMBL" id="MBJ6749414.1"/>
    </source>
</evidence>
<dbReference type="Gene3D" id="1.10.1220.10">
    <property type="entry name" value="Met repressor-like"/>
    <property type="match status" value="1"/>
</dbReference>
<dbReference type="InterPro" id="IPR035069">
    <property type="entry name" value="TTHA1013/TTHA0281-like"/>
</dbReference>
<dbReference type="Proteomes" id="UP000614714">
    <property type="component" value="Unassembled WGS sequence"/>
</dbReference>
<gene>
    <name evidence="2" type="ORF">JFN91_04250</name>
</gene>
<dbReference type="SUPFAM" id="SSF143100">
    <property type="entry name" value="TTHA1013/TTHA0281-like"/>
    <property type="match status" value="1"/>
</dbReference>
<evidence type="ECO:0000313" key="3">
    <source>
        <dbReference type="Proteomes" id="UP000614714"/>
    </source>
</evidence>
<reference evidence="2 3" key="1">
    <citation type="submission" date="2020-12" db="EMBL/GenBank/DDBJ databases">
        <title>Geomonas sp. Red421, isolated from paddy soil.</title>
        <authorList>
            <person name="Xu Z."/>
            <person name="Zhang Z."/>
            <person name="Masuda Y."/>
            <person name="Itoh H."/>
            <person name="Senoo K."/>
        </authorList>
    </citation>
    <scope>NUCLEOTIDE SEQUENCE [LARGE SCALE GENOMIC DNA]</scope>
    <source>
        <strain evidence="2 3">Red421</strain>
    </source>
</reference>
<dbReference type="InterPro" id="IPR013321">
    <property type="entry name" value="Arc_rbn_hlx_hlx"/>
</dbReference>
<dbReference type="EMBL" id="JAEMHL010000002">
    <property type="protein sequence ID" value="MBJ6749414.1"/>
    <property type="molecule type" value="Genomic_DNA"/>
</dbReference>
<accession>A0ABS0YB99</accession>
<dbReference type="Pfam" id="PF05534">
    <property type="entry name" value="HicB"/>
    <property type="match status" value="1"/>
</dbReference>
<dbReference type="SUPFAM" id="SSF47598">
    <property type="entry name" value="Ribbon-helix-helix"/>
    <property type="match status" value="1"/>
</dbReference>